<name>A0A2M9CF21_9MICO</name>
<dbReference type="OrthoDB" id="9797603at2"/>
<dbReference type="Pfam" id="PF01636">
    <property type="entry name" value="APH"/>
    <property type="match status" value="1"/>
</dbReference>
<evidence type="ECO:0000259" key="1">
    <source>
        <dbReference type="Pfam" id="PF01636"/>
    </source>
</evidence>
<feature type="domain" description="Aminoglycoside phosphotransferase" evidence="1">
    <location>
        <begin position="33"/>
        <end position="261"/>
    </location>
</feature>
<keyword evidence="3" id="KW-1185">Reference proteome</keyword>
<dbReference type="InterPro" id="IPR002575">
    <property type="entry name" value="Aminoglycoside_PTrfase"/>
</dbReference>
<dbReference type="Gene3D" id="3.90.1200.10">
    <property type="match status" value="1"/>
</dbReference>
<evidence type="ECO:0000313" key="2">
    <source>
        <dbReference type="EMBL" id="PJJ70493.1"/>
    </source>
</evidence>
<proteinExistence type="predicted"/>
<dbReference type="PANTHER" id="PTHR21310:SF42">
    <property type="entry name" value="BIFUNCTIONAL AAC_APH"/>
    <property type="match status" value="1"/>
</dbReference>
<dbReference type="SUPFAM" id="SSF56112">
    <property type="entry name" value="Protein kinase-like (PK-like)"/>
    <property type="match status" value="1"/>
</dbReference>
<dbReference type="GO" id="GO:0016301">
    <property type="term" value="F:kinase activity"/>
    <property type="evidence" value="ECO:0007669"/>
    <property type="project" value="UniProtKB-KW"/>
</dbReference>
<dbReference type="CDD" id="cd05155">
    <property type="entry name" value="APH_ChoK_like_1"/>
    <property type="match status" value="1"/>
</dbReference>
<sequence>MHDDELELGDAAAEALIRAQFPEWSGEHVRRLPGAGTVNAIYRIGTGMAARFPLRRADAGEARRALEREGAAMVELAACSPVPTPQPLAIGEPGLGYPLPWSVQTWVPGDTATPHGLAHSATFARDLAALIRALHSADTRGRTFDGAGRGGDLRDGDAWMQTCFRESEGLLDVPRLRSLWASLRDLPRLAPDAMTHGDLIPGNLLVQGEYLVGVVDGGGFKAADPALDLVAAWHLLDAGARTILRGELQSDDLGWARGAAWAFQQAMGLVWYYRTSNPVMSALGRSTLDRLFADFEV</sequence>
<dbReference type="InterPro" id="IPR011009">
    <property type="entry name" value="Kinase-like_dom_sf"/>
</dbReference>
<dbReference type="AlphaFoldDB" id="A0A2M9CF21"/>
<dbReference type="PANTHER" id="PTHR21310">
    <property type="entry name" value="AMINOGLYCOSIDE PHOSPHOTRANSFERASE-RELATED-RELATED"/>
    <property type="match status" value="1"/>
</dbReference>
<organism evidence="2 3">
    <name type="scientific">Diaminobutyricimonas aerilata</name>
    <dbReference type="NCBI Taxonomy" id="1162967"/>
    <lineage>
        <taxon>Bacteria</taxon>
        <taxon>Bacillati</taxon>
        <taxon>Actinomycetota</taxon>
        <taxon>Actinomycetes</taxon>
        <taxon>Micrococcales</taxon>
        <taxon>Microbacteriaceae</taxon>
        <taxon>Diaminobutyricimonas</taxon>
    </lineage>
</organism>
<evidence type="ECO:0000313" key="3">
    <source>
        <dbReference type="Proteomes" id="UP000228758"/>
    </source>
</evidence>
<gene>
    <name evidence="2" type="ORF">CLV46_0014</name>
</gene>
<dbReference type="InterPro" id="IPR051678">
    <property type="entry name" value="AGP_Transferase"/>
</dbReference>
<keyword evidence="2" id="KW-0418">Kinase</keyword>
<accession>A0A2M9CF21</accession>
<protein>
    <submittedName>
        <fullName evidence="2">Aminoglycoside phosphotransferase (APT) family kinase protein</fullName>
    </submittedName>
</protein>
<keyword evidence="2" id="KW-0808">Transferase</keyword>
<dbReference type="Gene3D" id="3.30.200.20">
    <property type="entry name" value="Phosphorylase Kinase, domain 1"/>
    <property type="match status" value="1"/>
</dbReference>
<dbReference type="EMBL" id="PGFF01000001">
    <property type="protein sequence ID" value="PJJ70493.1"/>
    <property type="molecule type" value="Genomic_DNA"/>
</dbReference>
<dbReference type="RefSeq" id="WP_100365789.1">
    <property type="nucleotide sequence ID" value="NZ_PGFF01000001.1"/>
</dbReference>
<comment type="caution">
    <text evidence="2">The sequence shown here is derived from an EMBL/GenBank/DDBJ whole genome shotgun (WGS) entry which is preliminary data.</text>
</comment>
<dbReference type="Proteomes" id="UP000228758">
    <property type="component" value="Unassembled WGS sequence"/>
</dbReference>
<reference evidence="2 3" key="1">
    <citation type="submission" date="2017-11" db="EMBL/GenBank/DDBJ databases">
        <title>Genomic Encyclopedia of Archaeal and Bacterial Type Strains, Phase II (KMG-II): From Individual Species to Whole Genera.</title>
        <authorList>
            <person name="Goeker M."/>
        </authorList>
    </citation>
    <scope>NUCLEOTIDE SEQUENCE [LARGE SCALE GENOMIC DNA]</scope>
    <source>
        <strain evidence="2 3">DSM 27393</strain>
    </source>
</reference>